<accession>A0A8S3T2L9</accession>
<sequence length="167" mass="18791">MFGGGTVRHTKVWLPYIGCKYHEMKKKNHLEERAEEAEKAAARGDLRTVYKITKELCGQSKQPPPVKDKHGKIITTEREQVARWVEHFKAVLNRPEPINEFQGAPPLEELDISTDPPSKVEIAKAIKSTKSGKAAGIDGLQAELLKNDINTATAMLHDLFKRHMGRK</sequence>
<keyword evidence="2" id="KW-1185">Reference proteome</keyword>
<gene>
    <name evidence="1" type="ORF">MEDL_39162</name>
</gene>
<comment type="caution">
    <text evidence="1">The sequence shown here is derived from an EMBL/GenBank/DDBJ whole genome shotgun (WGS) entry which is preliminary data.</text>
</comment>
<proteinExistence type="predicted"/>
<dbReference type="Proteomes" id="UP000683360">
    <property type="component" value="Unassembled WGS sequence"/>
</dbReference>
<evidence type="ECO:0000313" key="2">
    <source>
        <dbReference type="Proteomes" id="UP000683360"/>
    </source>
</evidence>
<name>A0A8S3T2L9_MYTED</name>
<protein>
    <submittedName>
        <fullName evidence="1">Uncharacterized protein</fullName>
    </submittedName>
</protein>
<reference evidence="1" key="1">
    <citation type="submission" date="2021-03" db="EMBL/GenBank/DDBJ databases">
        <authorList>
            <person name="Bekaert M."/>
        </authorList>
    </citation>
    <scope>NUCLEOTIDE SEQUENCE</scope>
</reference>
<dbReference type="AlphaFoldDB" id="A0A8S3T2L9"/>
<evidence type="ECO:0000313" key="1">
    <source>
        <dbReference type="EMBL" id="CAG2226053.1"/>
    </source>
</evidence>
<dbReference type="OrthoDB" id="6142323at2759"/>
<organism evidence="1 2">
    <name type="scientific">Mytilus edulis</name>
    <name type="common">Blue mussel</name>
    <dbReference type="NCBI Taxonomy" id="6550"/>
    <lineage>
        <taxon>Eukaryota</taxon>
        <taxon>Metazoa</taxon>
        <taxon>Spiralia</taxon>
        <taxon>Lophotrochozoa</taxon>
        <taxon>Mollusca</taxon>
        <taxon>Bivalvia</taxon>
        <taxon>Autobranchia</taxon>
        <taxon>Pteriomorphia</taxon>
        <taxon>Mytilida</taxon>
        <taxon>Mytiloidea</taxon>
        <taxon>Mytilidae</taxon>
        <taxon>Mytilinae</taxon>
        <taxon>Mytilus</taxon>
    </lineage>
</organism>
<dbReference type="EMBL" id="CAJPWZ010001867">
    <property type="protein sequence ID" value="CAG2226053.1"/>
    <property type="molecule type" value="Genomic_DNA"/>
</dbReference>